<feature type="region of interest" description="Disordered" evidence="1">
    <location>
        <begin position="28"/>
        <end position="49"/>
    </location>
</feature>
<sequence>MLAWHGRDNLAERPAALEETREAAKLAAARARIHTQQRDHRDHQAKRTQASTALNLGLVLSWYQHSGAERGPVMPALNIEFSDEELSLVRSAASDSGDSMRSFAKQAILDKAHDRAGRIHALATEIAQRSAELNKRLA</sequence>
<name>A0ABY3TWY5_9MYCO</name>
<evidence type="ECO:0000313" key="3">
    <source>
        <dbReference type="Proteomes" id="UP001055200"/>
    </source>
</evidence>
<protein>
    <recommendedName>
        <fullName evidence="4">CopG family transcriptional regulator</fullName>
    </recommendedName>
</protein>
<organism evidence="2 3">
    <name type="scientific">Mycolicibacillus parakoreensis</name>
    <dbReference type="NCBI Taxonomy" id="1069221"/>
    <lineage>
        <taxon>Bacteria</taxon>
        <taxon>Bacillati</taxon>
        <taxon>Actinomycetota</taxon>
        <taxon>Actinomycetes</taxon>
        <taxon>Mycobacteriales</taxon>
        <taxon>Mycobacteriaceae</taxon>
        <taxon>Mycolicibacillus</taxon>
    </lineage>
</organism>
<accession>A0ABY3TWY5</accession>
<evidence type="ECO:0000256" key="1">
    <source>
        <dbReference type="SAM" id="MobiDB-lite"/>
    </source>
</evidence>
<evidence type="ECO:0008006" key="4">
    <source>
        <dbReference type="Google" id="ProtNLM"/>
    </source>
</evidence>
<proteinExistence type="predicted"/>
<dbReference type="EMBL" id="CP092365">
    <property type="protein sequence ID" value="ULN52244.1"/>
    <property type="molecule type" value="Genomic_DNA"/>
</dbReference>
<dbReference type="RefSeq" id="WP_240170518.1">
    <property type="nucleotide sequence ID" value="NZ_CP092365.1"/>
</dbReference>
<dbReference type="Proteomes" id="UP001055200">
    <property type="component" value="Chromosome"/>
</dbReference>
<evidence type="ECO:0000313" key="2">
    <source>
        <dbReference type="EMBL" id="ULN52244.1"/>
    </source>
</evidence>
<gene>
    <name evidence="2" type="ORF">MIU77_15530</name>
</gene>
<keyword evidence="3" id="KW-1185">Reference proteome</keyword>
<reference evidence="2" key="1">
    <citation type="submission" date="2022-08" db="EMBL/GenBank/DDBJ databases">
        <title>Complete genome sequence of 14 non-tuberculosis mycobacteria type-strains.</title>
        <authorList>
            <person name="Igarashi Y."/>
            <person name="Osugi A."/>
            <person name="Mitarai S."/>
        </authorList>
    </citation>
    <scope>NUCLEOTIDE SEQUENCE</scope>
    <source>
        <strain evidence="2">DSM 45575</strain>
    </source>
</reference>